<keyword evidence="2" id="KW-0472">Membrane</keyword>
<dbReference type="RefSeq" id="WP_262686398.1">
    <property type="nucleotide sequence ID" value="NZ_JAOQIO010000094.1"/>
</dbReference>
<dbReference type="Proteomes" id="UP001652445">
    <property type="component" value="Unassembled WGS sequence"/>
</dbReference>
<reference evidence="4 5" key="1">
    <citation type="submission" date="2022-09" db="EMBL/GenBank/DDBJ databases">
        <authorList>
            <person name="Han X.L."/>
            <person name="Wang Q."/>
            <person name="Lu T."/>
        </authorList>
    </citation>
    <scope>NUCLEOTIDE SEQUENCE [LARGE SCALE GENOMIC DNA]</scope>
    <source>
        <strain evidence="4 5">WQ 127069</strain>
    </source>
</reference>
<dbReference type="SMART" id="SM00740">
    <property type="entry name" value="PASTA"/>
    <property type="match status" value="1"/>
</dbReference>
<protein>
    <submittedName>
        <fullName evidence="4">PASTA domain-containing protein</fullName>
    </submittedName>
</protein>
<keyword evidence="5" id="KW-1185">Reference proteome</keyword>
<dbReference type="CDD" id="cd06577">
    <property type="entry name" value="PASTA_pknB"/>
    <property type="match status" value="1"/>
</dbReference>
<gene>
    <name evidence="4" type="ORF">OB236_25475</name>
</gene>
<dbReference type="Pfam" id="PF03793">
    <property type="entry name" value="PASTA"/>
    <property type="match status" value="1"/>
</dbReference>
<feature type="compositionally biased region" description="Pro residues" evidence="1">
    <location>
        <begin position="362"/>
        <end position="379"/>
    </location>
</feature>
<dbReference type="PROSITE" id="PS51178">
    <property type="entry name" value="PASTA"/>
    <property type="match status" value="1"/>
</dbReference>
<evidence type="ECO:0000256" key="2">
    <source>
        <dbReference type="SAM" id="Phobius"/>
    </source>
</evidence>
<dbReference type="Gene3D" id="3.30.10.20">
    <property type="match status" value="1"/>
</dbReference>
<dbReference type="EMBL" id="JAOQIO010000094">
    <property type="protein sequence ID" value="MCU6795468.1"/>
    <property type="molecule type" value="Genomic_DNA"/>
</dbReference>
<organism evidence="4 5">
    <name type="scientific">Paenibacillus baimaensis</name>
    <dbReference type="NCBI Taxonomy" id="2982185"/>
    <lineage>
        <taxon>Bacteria</taxon>
        <taxon>Bacillati</taxon>
        <taxon>Bacillota</taxon>
        <taxon>Bacilli</taxon>
        <taxon>Bacillales</taxon>
        <taxon>Paenibacillaceae</taxon>
        <taxon>Paenibacillus</taxon>
    </lineage>
</organism>
<proteinExistence type="predicted"/>
<feature type="region of interest" description="Disordered" evidence="1">
    <location>
        <begin position="280"/>
        <end position="316"/>
    </location>
</feature>
<evidence type="ECO:0000256" key="1">
    <source>
        <dbReference type="SAM" id="MobiDB-lite"/>
    </source>
</evidence>
<keyword evidence="2" id="KW-1133">Transmembrane helix</keyword>
<evidence type="ECO:0000259" key="3">
    <source>
        <dbReference type="PROSITE" id="PS51178"/>
    </source>
</evidence>
<feature type="domain" description="PASTA" evidence="3">
    <location>
        <begin position="384"/>
        <end position="449"/>
    </location>
</feature>
<feature type="compositionally biased region" description="Low complexity" evidence="1">
    <location>
        <begin position="291"/>
        <end position="304"/>
    </location>
</feature>
<comment type="caution">
    <text evidence="4">The sequence shown here is derived from an EMBL/GenBank/DDBJ whole genome shotgun (WGS) entry which is preliminary data.</text>
</comment>
<accession>A0ABT2ULE2</accession>
<keyword evidence="2" id="KW-0812">Transmembrane</keyword>
<dbReference type="InterPro" id="IPR005543">
    <property type="entry name" value="PASTA_dom"/>
</dbReference>
<sequence length="449" mass="50441">MDTHTYKRYNKEQQLQKQSSGNLYKGRDSILHRDVMLYISEFNENEGPRLDVIQSIKDGSQLPEDRFMHVWDIELDSHSIMIVLKPELGYFLEEELESHSLSVYEILVLIRTLGQSMQDAAKDGISGFSVHANNIWIQGANQPIIINYWSNEDPLWSEAGGLGRLLYQLIAKTSIIPANVEAMGLLLVDALGKMPVDEKEVIIKWIRAAVLDRKSLTVLLKGLDQMLLTYPEHLDMERTLSEKKLIPPIPPDPDLTKKMAAVQSPQEQFQSRSFQDTIISPPKSAPYQAKPVQQQARPVQHQPQSDPEELETAVRRSGTKKKWILAGLIILVLLIAEMLTVHLLRKPDQPSNQPVVVEKPAVPNPTPQPTTPTPAPATPKPVNEGDIVVVPNLKDMPLKEAEALLLANNLRYQFFLEANEASAGKVMRQDPPANQNVEKGTEVTFYVGK</sequence>
<name>A0ABT2ULE2_9BACL</name>
<evidence type="ECO:0000313" key="5">
    <source>
        <dbReference type="Proteomes" id="UP001652445"/>
    </source>
</evidence>
<feature type="transmembrane region" description="Helical" evidence="2">
    <location>
        <begin position="323"/>
        <end position="344"/>
    </location>
</feature>
<evidence type="ECO:0000313" key="4">
    <source>
        <dbReference type="EMBL" id="MCU6795468.1"/>
    </source>
</evidence>
<feature type="region of interest" description="Disordered" evidence="1">
    <location>
        <begin position="347"/>
        <end position="383"/>
    </location>
</feature>